<evidence type="ECO:0000313" key="3">
    <source>
        <dbReference type="Proteomes" id="UP001519343"/>
    </source>
</evidence>
<proteinExistence type="predicted"/>
<protein>
    <recommendedName>
        <fullName evidence="4">Lipoprotein</fullName>
    </recommendedName>
</protein>
<dbReference type="RefSeq" id="WP_209809948.1">
    <property type="nucleotide sequence ID" value="NZ_JAGGKT010000004.1"/>
</dbReference>
<feature type="signal peptide" evidence="1">
    <location>
        <begin position="1"/>
        <end position="20"/>
    </location>
</feature>
<accession>A0ABS4GPS8</accession>
<keyword evidence="3" id="KW-1185">Reference proteome</keyword>
<name>A0ABS4GPS8_9BACL</name>
<evidence type="ECO:0008006" key="4">
    <source>
        <dbReference type="Google" id="ProtNLM"/>
    </source>
</evidence>
<reference evidence="2 3" key="1">
    <citation type="submission" date="2021-03" db="EMBL/GenBank/DDBJ databases">
        <title>Genomic Encyclopedia of Type Strains, Phase IV (KMG-IV): sequencing the most valuable type-strain genomes for metagenomic binning, comparative biology and taxonomic classification.</title>
        <authorList>
            <person name="Goeker M."/>
        </authorList>
    </citation>
    <scope>NUCLEOTIDE SEQUENCE [LARGE SCALE GENOMIC DNA]</scope>
    <source>
        <strain evidence="2 3">DSM 24738</strain>
    </source>
</reference>
<organism evidence="2 3">
    <name type="scientific">Ammoniphilus resinae</name>
    <dbReference type="NCBI Taxonomy" id="861532"/>
    <lineage>
        <taxon>Bacteria</taxon>
        <taxon>Bacillati</taxon>
        <taxon>Bacillota</taxon>
        <taxon>Bacilli</taxon>
        <taxon>Bacillales</taxon>
        <taxon>Paenibacillaceae</taxon>
        <taxon>Aneurinibacillus group</taxon>
        <taxon>Ammoniphilus</taxon>
    </lineage>
</organism>
<dbReference type="EMBL" id="JAGGKT010000004">
    <property type="protein sequence ID" value="MBP1931870.1"/>
    <property type="molecule type" value="Genomic_DNA"/>
</dbReference>
<dbReference type="Proteomes" id="UP001519343">
    <property type="component" value="Unassembled WGS sequence"/>
</dbReference>
<sequence length="170" mass="18501">MLKVMVLCLGIFLLVGCSQGQKPTTGLVEETVFDKNVIPPYETDEIKISDIFADKKEDGLHLYLKLENTMGDSIGLNTMDSTIAILTTDIGSYQALFPRKILKPDEALTTTIKFPRAEGTLLSLEIKGLYRTNNSGIAIPGLNPISAAIALVPSQMSVEVNHGSEYKAKN</sequence>
<keyword evidence="1" id="KW-0732">Signal</keyword>
<evidence type="ECO:0000256" key="1">
    <source>
        <dbReference type="SAM" id="SignalP"/>
    </source>
</evidence>
<feature type="chain" id="PRO_5046110694" description="Lipoprotein" evidence="1">
    <location>
        <begin position="21"/>
        <end position="170"/>
    </location>
</feature>
<evidence type="ECO:0000313" key="2">
    <source>
        <dbReference type="EMBL" id="MBP1931870.1"/>
    </source>
</evidence>
<comment type="caution">
    <text evidence="2">The sequence shown here is derived from an EMBL/GenBank/DDBJ whole genome shotgun (WGS) entry which is preliminary data.</text>
</comment>
<dbReference type="PROSITE" id="PS51257">
    <property type="entry name" value="PROKAR_LIPOPROTEIN"/>
    <property type="match status" value="1"/>
</dbReference>
<gene>
    <name evidence="2" type="ORF">J2Z37_001871</name>
</gene>